<sequence>MFPASNNGTGNPLPQYTSSSSYHSSSPFLGLNGNQILLHQYYQNQFSSHYLAKSIQDHCDNSLRSFPIKKKPKKRERCSKTLTAQGPRDRRVRLSIGIARKFFDLQEMLGFDKPSKTLDWLFTNSKLAIEELTNWSTRRAHQSKIAGATKSSCDETAKDGASYGSEGEDLAITTNDEGSGRNPKRGKEKEEVLKDDEATNHVLIARELRAKARARARERTIKKMWSRIETNHISANLFGKKDIREMEEQFCKNKLQANKEIIEGSGVTKIKIKPSLILDFHPNLCASIESVYDSSSFNNGNWDISRNTMKSTETAAMTTITSSSQGLQVGGNHETHITTAKSNIYMGIM</sequence>
<keyword evidence="5" id="KW-0804">Transcription</keyword>
<dbReference type="PROSITE" id="PS51370">
    <property type="entry name" value="R"/>
    <property type="match status" value="1"/>
</dbReference>
<evidence type="ECO:0000313" key="10">
    <source>
        <dbReference type="EMBL" id="KAJ8568976.1"/>
    </source>
</evidence>
<keyword evidence="11" id="KW-1185">Reference proteome</keyword>
<dbReference type="PROSITE" id="PS51369">
    <property type="entry name" value="TCP"/>
    <property type="match status" value="1"/>
</dbReference>
<proteinExistence type="predicted"/>
<evidence type="ECO:0000256" key="2">
    <source>
        <dbReference type="ARBA" id="ARBA00022473"/>
    </source>
</evidence>
<dbReference type="GO" id="GO:2000032">
    <property type="term" value="P:regulation of secondary shoot formation"/>
    <property type="evidence" value="ECO:0007669"/>
    <property type="project" value="TreeGrafter"/>
</dbReference>
<name>A0A9Q1MVK0_9SOLA</name>
<keyword evidence="4" id="KW-0238">DNA-binding</keyword>
<feature type="region of interest" description="Disordered" evidence="7">
    <location>
        <begin position="146"/>
        <end position="193"/>
    </location>
</feature>
<keyword evidence="2" id="KW-0217">Developmental protein</keyword>
<evidence type="ECO:0000256" key="1">
    <source>
        <dbReference type="ARBA" id="ARBA00004123"/>
    </source>
</evidence>
<dbReference type="PANTHER" id="PTHR31072">
    <property type="entry name" value="TRANSCRIPTION FACTOR TCP4-RELATED"/>
    <property type="match status" value="1"/>
</dbReference>
<dbReference type="GO" id="GO:0043565">
    <property type="term" value="F:sequence-specific DNA binding"/>
    <property type="evidence" value="ECO:0007669"/>
    <property type="project" value="TreeGrafter"/>
</dbReference>
<evidence type="ECO:0000256" key="6">
    <source>
        <dbReference type="ARBA" id="ARBA00023242"/>
    </source>
</evidence>
<dbReference type="AlphaFoldDB" id="A0A9Q1MVK0"/>
<evidence type="ECO:0000256" key="5">
    <source>
        <dbReference type="ARBA" id="ARBA00023163"/>
    </source>
</evidence>
<dbReference type="InterPro" id="IPR017888">
    <property type="entry name" value="CYC/TB1_R_domain"/>
</dbReference>
<keyword evidence="3" id="KW-0805">Transcription regulation</keyword>
<dbReference type="EMBL" id="JAJAGQ010000003">
    <property type="protein sequence ID" value="KAJ8568976.1"/>
    <property type="molecule type" value="Genomic_DNA"/>
</dbReference>
<dbReference type="InterPro" id="IPR005333">
    <property type="entry name" value="Transcription_factor_TCP"/>
</dbReference>
<evidence type="ECO:0000256" key="7">
    <source>
        <dbReference type="SAM" id="MobiDB-lite"/>
    </source>
</evidence>
<comment type="caution">
    <text evidence="10">The sequence shown here is derived from an EMBL/GenBank/DDBJ whole genome shotgun (WGS) entry which is preliminary data.</text>
</comment>
<dbReference type="Pfam" id="PF03634">
    <property type="entry name" value="TCP"/>
    <property type="match status" value="1"/>
</dbReference>
<comment type="subcellular location">
    <subcellularLocation>
        <location evidence="1">Nucleus</location>
    </subcellularLocation>
</comment>
<dbReference type="PANTHER" id="PTHR31072:SF128">
    <property type="entry name" value="TRANSCRIPTION FACTOR CYCLOIDEA-LIKE"/>
    <property type="match status" value="1"/>
</dbReference>
<feature type="domain" description="R" evidence="9">
    <location>
        <begin position="206"/>
        <end position="223"/>
    </location>
</feature>
<evidence type="ECO:0000256" key="3">
    <source>
        <dbReference type="ARBA" id="ARBA00023015"/>
    </source>
</evidence>
<evidence type="ECO:0000259" key="9">
    <source>
        <dbReference type="PROSITE" id="PS51370"/>
    </source>
</evidence>
<gene>
    <name evidence="10" type="ORF">K7X08_037191</name>
</gene>
<dbReference type="Proteomes" id="UP001152561">
    <property type="component" value="Unassembled WGS sequence"/>
</dbReference>
<dbReference type="InterPro" id="IPR017887">
    <property type="entry name" value="TF_TCP_subgr"/>
</dbReference>
<evidence type="ECO:0000259" key="8">
    <source>
        <dbReference type="PROSITE" id="PS51369"/>
    </source>
</evidence>
<dbReference type="OrthoDB" id="1896834at2759"/>
<protein>
    <submittedName>
        <fullName evidence="10">Uncharacterized protein</fullName>
    </submittedName>
</protein>
<dbReference type="GO" id="GO:0005634">
    <property type="term" value="C:nucleus"/>
    <property type="evidence" value="ECO:0007669"/>
    <property type="project" value="UniProtKB-SubCell"/>
</dbReference>
<feature type="domain" description="TCP" evidence="8">
    <location>
        <begin position="72"/>
        <end position="132"/>
    </location>
</feature>
<accession>A0A9Q1MVK0</accession>
<dbReference type="GO" id="GO:0003700">
    <property type="term" value="F:DNA-binding transcription factor activity"/>
    <property type="evidence" value="ECO:0007669"/>
    <property type="project" value="InterPro"/>
</dbReference>
<keyword evidence="6" id="KW-0539">Nucleus</keyword>
<organism evidence="10 11">
    <name type="scientific">Anisodus acutangulus</name>
    <dbReference type="NCBI Taxonomy" id="402998"/>
    <lineage>
        <taxon>Eukaryota</taxon>
        <taxon>Viridiplantae</taxon>
        <taxon>Streptophyta</taxon>
        <taxon>Embryophyta</taxon>
        <taxon>Tracheophyta</taxon>
        <taxon>Spermatophyta</taxon>
        <taxon>Magnoliopsida</taxon>
        <taxon>eudicotyledons</taxon>
        <taxon>Gunneridae</taxon>
        <taxon>Pentapetalae</taxon>
        <taxon>asterids</taxon>
        <taxon>lamiids</taxon>
        <taxon>Solanales</taxon>
        <taxon>Solanaceae</taxon>
        <taxon>Solanoideae</taxon>
        <taxon>Hyoscyameae</taxon>
        <taxon>Anisodus</taxon>
    </lineage>
</organism>
<evidence type="ECO:0000313" key="11">
    <source>
        <dbReference type="Proteomes" id="UP001152561"/>
    </source>
</evidence>
<evidence type="ECO:0000256" key="4">
    <source>
        <dbReference type="ARBA" id="ARBA00023125"/>
    </source>
</evidence>
<reference evidence="11" key="1">
    <citation type="journal article" date="2023" name="Proc. Natl. Acad. Sci. U.S.A.">
        <title>Genomic and structural basis for evolution of tropane alkaloid biosynthesis.</title>
        <authorList>
            <person name="Wanga Y.-J."/>
            <person name="Taina T."/>
            <person name="Yua J.-Y."/>
            <person name="Lia J."/>
            <person name="Xua B."/>
            <person name="Chenc J."/>
            <person name="D'Auriad J.C."/>
            <person name="Huanga J.-P."/>
            <person name="Huanga S.-X."/>
        </authorList>
    </citation>
    <scope>NUCLEOTIDE SEQUENCE [LARGE SCALE GENOMIC DNA]</scope>
    <source>
        <strain evidence="11">cv. KIB-2019</strain>
    </source>
</reference>